<dbReference type="RefSeq" id="WP_406766460.1">
    <property type="nucleotide sequence ID" value="NZ_JBJHZY010000004.1"/>
</dbReference>
<name>A0ABW8TWY9_9CLOT</name>
<dbReference type="Gene3D" id="1.10.1740.10">
    <property type="match status" value="1"/>
</dbReference>
<dbReference type="InterPro" id="IPR013325">
    <property type="entry name" value="RNA_pol_sigma_r2"/>
</dbReference>
<gene>
    <name evidence="1" type="ORF">ACJDUH_17325</name>
</gene>
<dbReference type="Proteomes" id="UP001623661">
    <property type="component" value="Unassembled WGS sequence"/>
</dbReference>
<dbReference type="SUPFAM" id="SSF88946">
    <property type="entry name" value="Sigma2 domain of RNA polymerase sigma factors"/>
    <property type="match status" value="1"/>
</dbReference>
<keyword evidence="2" id="KW-1185">Reference proteome</keyword>
<evidence type="ECO:0000313" key="2">
    <source>
        <dbReference type="Proteomes" id="UP001623661"/>
    </source>
</evidence>
<evidence type="ECO:0000313" key="1">
    <source>
        <dbReference type="EMBL" id="MFL0269839.1"/>
    </source>
</evidence>
<proteinExistence type="predicted"/>
<accession>A0ABW8TWY9</accession>
<organism evidence="1 2">
    <name type="scientific">Candidatus Clostridium radicumherbarum</name>
    <dbReference type="NCBI Taxonomy" id="3381662"/>
    <lineage>
        <taxon>Bacteria</taxon>
        <taxon>Bacillati</taxon>
        <taxon>Bacillota</taxon>
        <taxon>Clostridia</taxon>
        <taxon>Eubacteriales</taxon>
        <taxon>Clostridiaceae</taxon>
        <taxon>Clostridium</taxon>
    </lineage>
</organism>
<reference evidence="1 2" key="1">
    <citation type="submission" date="2024-11" db="EMBL/GenBank/DDBJ databases">
        <authorList>
            <person name="Heng Y.C."/>
            <person name="Lim A.C.H."/>
            <person name="Lee J.K.Y."/>
            <person name="Kittelmann S."/>
        </authorList>
    </citation>
    <scope>NUCLEOTIDE SEQUENCE [LARGE SCALE GENOMIC DNA]</scope>
    <source>
        <strain evidence="1 2">WILCCON 0202</strain>
    </source>
</reference>
<sequence>MFEGIWEKEKIEEAEFIELLDMRITILYKIAFSYFKDENDASDAVQDTVIIAYKNYYKLKDRNKYIVCYLSSGEEVSFKVNDMKNMKSLCKVITINKDFQKDGEKIRVRTFTKGVTYGNLYIVSDLGFYESEVSIFIDGKEYKNLPASAAGGEENYNTPPIGDNKTYVKIKVKNTGKEYKVDIQ</sequence>
<protein>
    <submittedName>
        <fullName evidence="1">RNA polymerase sigma factor</fullName>
    </submittedName>
</protein>
<comment type="caution">
    <text evidence="1">The sequence shown here is derived from an EMBL/GenBank/DDBJ whole genome shotgun (WGS) entry which is preliminary data.</text>
</comment>
<dbReference type="EMBL" id="JBJHZY010000004">
    <property type="protein sequence ID" value="MFL0269839.1"/>
    <property type="molecule type" value="Genomic_DNA"/>
</dbReference>